<accession>A0ABV8PQV7</accession>
<dbReference type="EMBL" id="JBHSCL010000009">
    <property type="protein sequence ID" value="MFC4221277.1"/>
    <property type="molecule type" value="Genomic_DNA"/>
</dbReference>
<dbReference type="InterPro" id="IPR006311">
    <property type="entry name" value="TAT_signal"/>
</dbReference>
<dbReference type="PROSITE" id="PS51318">
    <property type="entry name" value="TAT"/>
    <property type="match status" value="1"/>
</dbReference>
<evidence type="ECO:0000313" key="3">
    <source>
        <dbReference type="Proteomes" id="UP001595841"/>
    </source>
</evidence>
<dbReference type="Proteomes" id="UP001595841">
    <property type="component" value="Unassembled WGS sequence"/>
</dbReference>
<dbReference type="Gene3D" id="3.40.50.720">
    <property type="entry name" value="NAD(P)-binding Rossmann-like Domain"/>
    <property type="match status" value="1"/>
</dbReference>
<feature type="domain" description="Gfo/Idh/MocA-like oxidoreductase N-terminal" evidence="1">
    <location>
        <begin position="40"/>
        <end position="162"/>
    </location>
</feature>
<gene>
    <name evidence="2" type="ORF">ACFOWS_14085</name>
</gene>
<evidence type="ECO:0000259" key="1">
    <source>
        <dbReference type="Pfam" id="PF01408"/>
    </source>
</evidence>
<protein>
    <submittedName>
        <fullName evidence="2">Gfo/Idh/MocA family protein</fullName>
    </submittedName>
</protein>
<proteinExistence type="predicted"/>
<name>A0ABV8PQV7_9FLAO</name>
<dbReference type="InterPro" id="IPR050463">
    <property type="entry name" value="Gfo/Idh/MocA_oxidrdct_glycsds"/>
</dbReference>
<evidence type="ECO:0000313" key="2">
    <source>
        <dbReference type="EMBL" id="MFC4221277.1"/>
    </source>
</evidence>
<dbReference type="PANTHER" id="PTHR43818">
    <property type="entry name" value="BCDNA.GH03377"/>
    <property type="match status" value="1"/>
</dbReference>
<keyword evidence="3" id="KW-1185">Reference proteome</keyword>
<dbReference type="SUPFAM" id="SSF51735">
    <property type="entry name" value="NAD(P)-binding Rossmann-fold domains"/>
    <property type="match status" value="1"/>
</dbReference>
<dbReference type="PANTHER" id="PTHR43818:SF9">
    <property type="entry name" value="HYPOTHETICAL OXIDOREDUCTASE"/>
    <property type="match status" value="1"/>
</dbReference>
<reference evidence="3" key="1">
    <citation type="journal article" date="2019" name="Int. J. Syst. Evol. Microbiol.">
        <title>The Global Catalogue of Microorganisms (GCM) 10K type strain sequencing project: providing services to taxonomists for standard genome sequencing and annotation.</title>
        <authorList>
            <consortium name="The Broad Institute Genomics Platform"/>
            <consortium name="The Broad Institute Genome Sequencing Center for Infectious Disease"/>
            <person name="Wu L."/>
            <person name="Ma J."/>
        </authorList>
    </citation>
    <scope>NUCLEOTIDE SEQUENCE [LARGE SCALE GENOMIC DNA]</scope>
    <source>
        <strain evidence="3">CGMCC 1.15774</strain>
    </source>
</reference>
<dbReference type="InterPro" id="IPR036291">
    <property type="entry name" value="NAD(P)-bd_dom_sf"/>
</dbReference>
<dbReference type="Pfam" id="PF01408">
    <property type="entry name" value="GFO_IDH_MocA"/>
    <property type="match status" value="1"/>
</dbReference>
<dbReference type="RefSeq" id="WP_379765745.1">
    <property type="nucleotide sequence ID" value="NZ_JBHSCL010000009.1"/>
</dbReference>
<dbReference type="InterPro" id="IPR000683">
    <property type="entry name" value="Gfo/Idh/MocA-like_OxRdtase_N"/>
</dbReference>
<organism evidence="2 3">
    <name type="scientific">Flagellimonas marina</name>
    <dbReference type="NCBI Taxonomy" id="1775168"/>
    <lineage>
        <taxon>Bacteria</taxon>
        <taxon>Pseudomonadati</taxon>
        <taxon>Bacteroidota</taxon>
        <taxon>Flavobacteriia</taxon>
        <taxon>Flavobacteriales</taxon>
        <taxon>Flavobacteriaceae</taxon>
        <taxon>Flagellimonas</taxon>
    </lineage>
</organism>
<comment type="caution">
    <text evidence="2">The sequence shown here is derived from an EMBL/GenBank/DDBJ whole genome shotgun (WGS) entry which is preliminary data.</text>
</comment>
<sequence>MNKKRRDFIKKTSVVSAGTLMLGTNVLGNRFKSPAYNSKRIGIVGMDTSHSPQFVEIINSLQSEYKVTTAFTTISRDFPPSVDRVEKFTAQIKSMGVEIVDSIDNLLSRVDYVLLCTVDGRLHLKQAEKILKAKKRVFIDKPMAASLDEVKKIFALSKEYNTPIFSSSSVRFMTKAKEARNGSLGNVQGAQIYAPISYEPTQPRLYWYGVHGAELLFTVMQQGCKRVRTMVTEQYHMVIGDWGAGRIGTYCGLKNKMQEYGGQVFGDKSVSYLGHYESSLPLVEAILNYFETGEIPVDPSETIELFAFLDAAQKSEEEKGDWISI</sequence>